<evidence type="ECO:0000256" key="1">
    <source>
        <dbReference type="ARBA" id="ARBA00022485"/>
    </source>
</evidence>
<gene>
    <name evidence="8" type="ORF">TRIP_B200102</name>
</gene>
<feature type="domain" description="Radical SAM core" evidence="7">
    <location>
        <begin position="67"/>
        <end position="282"/>
    </location>
</feature>
<evidence type="ECO:0000259" key="7">
    <source>
        <dbReference type="PROSITE" id="PS51918"/>
    </source>
</evidence>
<keyword evidence="2 6" id="KW-0949">S-adenosyl-L-methionine</keyword>
<keyword evidence="5 6" id="KW-0411">Iron-sulfur</keyword>
<dbReference type="SFLD" id="SFLDG01101">
    <property type="entry name" value="Uncharacterised_Radical_SAM_Su"/>
    <property type="match status" value="1"/>
</dbReference>
<dbReference type="InterPro" id="IPR027596">
    <property type="entry name" value="AmmeMemoSam_rS"/>
</dbReference>
<keyword evidence="4 6" id="KW-0408">Iron</keyword>
<evidence type="ECO:0000256" key="2">
    <source>
        <dbReference type="ARBA" id="ARBA00022691"/>
    </source>
</evidence>
<dbReference type="AlphaFoldDB" id="A0A653A2T1"/>
<dbReference type="PANTHER" id="PTHR30352">
    <property type="entry name" value="PYRUVATE FORMATE-LYASE-ACTIVATING ENZYME"/>
    <property type="match status" value="1"/>
</dbReference>
<organism evidence="8">
    <name type="scientific">Uncultured Desulfatiglans sp</name>
    <dbReference type="NCBI Taxonomy" id="1748965"/>
    <lineage>
        <taxon>Bacteria</taxon>
        <taxon>Pseudomonadati</taxon>
        <taxon>Thermodesulfobacteriota</taxon>
        <taxon>Desulfobacteria</taxon>
        <taxon>Desulfatiglandales</taxon>
        <taxon>Desulfatiglandaceae</taxon>
        <taxon>Desulfatiglans</taxon>
        <taxon>environmental samples</taxon>
    </lineage>
</organism>
<dbReference type="SUPFAM" id="SSF102114">
    <property type="entry name" value="Radical SAM enzymes"/>
    <property type="match status" value="1"/>
</dbReference>
<dbReference type="GO" id="GO:0051539">
    <property type="term" value="F:4 iron, 4 sulfur cluster binding"/>
    <property type="evidence" value="ECO:0007669"/>
    <property type="project" value="UniProtKB-KW"/>
</dbReference>
<evidence type="ECO:0000256" key="5">
    <source>
        <dbReference type="ARBA" id="ARBA00023014"/>
    </source>
</evidence>
<dbReference type="SFLD" id="SFLDS00029">
    <property type="entry name" value="Radical_SAM"/>
    <property type="match status" value="1"/>
</dbReference>
<dbReference type="InterPro" id="IPR034457">
    <property type="entry name" value="Organic_radical-activating"/>
</dbReference>
<dbReference type="Gene3D" id="3.20.20.70">
    <property type="entry name" value="Aldolase class I"/>
    <property type="match status" value="1"/>
</dbReference>
<evidence type="ECO:0000256" key="4">
    <source>
        <dbReference type="ARBA" id="ARBA00023004"/>
    </source>
</evidence>
<dbReference type="GO" id="GO:0003824">
    <property type="term" value="F:catalytic activity"/>
    <property type="evidence" value="ECO:0007669"/>
    <property type="project" value="InterPro"/>
</dbReference>
<dbReference type="EMBL" id="UPXX01000013">
    <property type="protein sequence ID" value="VBB41962.1"/>
    <property type="molecule type" value="Genomic_DNA"/>
</dbReference>
<dbReference type="SMART" id="SM00729">
    <property type="entry name" value="Elp3"/>
    <property type="match status" value="1"/>
</dbReference>
<evidence type="ECO:0000256" key="6">
    <source>
        <dbReference type="PIRSR" id="PIRSR004869-50"/>
    </source>
</evidence>
<dbReference type="InterPro" id="IPR058240">
    <property type="entry name" value="rSAM_sf"/>
</dbReference>
<dbReference type="Pfam" id="PF04055">
    <property type="entry name" value="Radical_SAM"/>
    <property type="match status" value="1"/>
</dbReference>
<name>A0A653A2T1_UNCDX</name>
<feature type="binding site" evidence="6">
    <location>
        <position position="82"/>
    </location>
    <ligand>
        <name>[4Fe-4S] cluster</name>
        <dbReference type="ChEBI" id="CHEBI:49883"/>
        <note>4Fe-4S-S-AdoMet</note>
    </ligand>
</feature>
<evidence type="ECO:0000313" key="8">
    <source>
        <dbReference type="EMBL" id="VBB41962.1"/>
    </source>
</evidence>
<dbReference type="NCBIfam" id="TIGR04337">
    <property type="entry name" value="AmmeMemoSam_rS"/>
    <property type="match status" value="1"/>
</dbReference>
<dbReference type="GO" id="GO:0046872">
    <property type="term" value="F:metal ion binding"/>
    <property type="evidence" value="ECO:0007669"/>
    <property type="project" value="UniProtKB-KW"/>
</dbReference>
<dbReference type="InterPro" id="IPR007197">
    <property type="entry name" value="rSAM"/>
</dbReference>
<accession>A0A653A2T1</accession>
<feature type="binding site" evidence="6">
    <location>
        <position position="89"/>
    </location>
    <ligand>
        <name>[4Fe-4S] cluster</name>
        <dbReference type="ChEBI" id="CHEBI:49883"/>
        <note>4Fe-4S-S-AdoMet</note>
    </ligand>
</feature>
<feature type="binding site" evidence="6">
    <location>
        <position position="86"/>
    </location>
    <ligand>
        <name>[4Fe-4S] cluster</name>
        <dbReference type="ChEBI" id="CHEBI:49883"/>
        <note>4Fe-4S-S-AdoMet</note>
    </ligand>
</feature>
<dbReference type="PROSITE" id="PS51918">
    <property type="entry name" value="RADICAL_SAM"/>
    <property type="match status" value="1"/>
</dbReference>
<protein>
    <recommendedName>
        <fullName evidence="7">Radical SAM core domain-containing protein</fullName>
    </recommendedName>
</protein>
<dbReference type="InterPro" id="IPR016431">
    <property type="entry name" value="Pyrv-formate_lyase-activ_prd"/>
</dbReference>
<comment type="cofactor">
    <cofactor evidence="6">
        <name>[4Fe-4S] cluster</name>
        <dbReference type="ChEBI" id="CHEBI:49883"/>
    </cofactor>
    <text evidence="6">Binds 1 [4Fe-4S] cluster. The cluster is coordinated with 3 cysteines and an exchangeable S-adenosyl-L-methionine.</text>
</comment>
<dbReference type="CDD" id="cd01335">
    <property type="entry name" value="Radical_SAM"/>
    <property type="match status" value="1"/>
</dbReference>
<evidence type="ECO:0000256" key="3">
    <source>
        <dbReference type="ARBA" id="ARBA00022723"/>
    </source>
</evidence>
<keyword evidence="3 6" id="KW-0479">Metal-binding</keyword>
<dbReference type="PIRSF" id="PIRSF004869">
    <property type="entry name" value="PflX_prd"/>
    <property type="match status" value="1"/>
</dbReference>
<reference evidence="8" key="1">
    <citation type="submission" date="2018-07" db="EMBL/GenBank/DDBJ databases">
        <authorList>
            <consortium name="Genoscope - CEA"/>
            <person name="William W."/>
        </authorList>
    </citation>
    <scope>NUCLEOTIDE SEQUENCE</scope>
    <source>
        <strain evidence="8">IK1</strain>
    </source>
</reference>
<sequence>MKEAYLYNRLEDERVRCALCNHRCVIKPGKRGICGVRENRGGTLYSLVYGKVIAAHTDPIEKKPLFHFLPGSLSYSIATVGCNFRCRFCQNADISQMPAETGRIEGKDTTPEAVVEAALASGCESIAYTYTEPTIFFEMAHDTALLADSKGLKNVFVSNGYMTPECLEFIHPHLHAANVDLKAFTDRFYKEQCGAKLAPVLKTLETMKRLNVWLEVTTLLIPGHNDDPGELRELADFLVNLDPYIPWHISRFYPTYKLLDAPPTPPETVRRARDIGYEAGLKYVYTGNLPGDMGEKTYCPDCGELLIDRVGFRVGGMRIKDGKCAQCGGRLAGVWTH</sequence>
<dbReference type="PANTHER" id="PTHR30352:SF5">
    <property type="entry name" value="PYRUVATE FORMATE-LYASE 1-ACTIVATING ENZYME"/>
    <property type="match status" value="1"/>
</dbReference>
<keyword evidence="1" id="KW-0004">4Fe-4S</keyword>
<proteinExistence type="predicted"/>
<dbReference type="InterPro" id="IPR006638">
    <property type="entry name" value="Elp3/MiaA/NifB-like_rSAM"/>
</dbReference>
<dbReference type="InterPro" id="IPR013785">
    <property type="entry name" value="Aldolase_TIM"/>
</dbReference>